<feature type="transmembrane region" description="Helical" evidence="1">
    <location>
        <begin position="159"/>
        <end position="182"/>
    </location>
</feature>
<keyword evidence="3" id="KW-1185">Reference proteome</keyword>
<dbReference type="Proteomes" id="UP000807342">
    <property type="component" value="Unassembled WGS sequence"/>
</dbReference>
<dbReference type="EMBL" id="MU151269">
    <property type="protein sequence ID" value="KAF9445990.1"/>
    <property type="molecule type" value="Genomic_DNA"/>
</dbReference>
<protein>
    <recommendedName>
        <fullName evidence="4">Transmembrane protein</fullName>
    </recommendedName>
</protein>
<sequence length="183" mass="20283">MNTTTPTVQTPLPLYTRDSFASSSSSVESNKPETDLHTFGYTFTASPNTDSRHDRRLSVTSEAQTLPPAYSESHKDVVPEYSATYEPATLAMYLFRFGFLFPPFWIMGALILFTPLRAPTSTIQDEETGMGWLPEKTEAEKQAFISHIRKAELKWAKRCLVALVIFAVVVGIVAGAAVWATAK</sequence>
<reference evidence="2" key="1">
    <citation type="submission" date="2020-11" db="EMBL/GenBank/DDBJ databases">
        <authorList>
            <consortium name="DOE Joint Genome Institute"/>
            <person name="Ahrendt S."/>
            <person name="Riley R."/>
            <person name="Andreopoulos W."/>
            <person name="Labutti K."/>
            <person name="Pangilinan J."/>
            <person name="Ruiz-Duenas F.J."/>
            <person name="Barrasa J.M."/>
            <person name="Sanchez-Garcia M."/>
            <person name="Camarero S."/>
            <person name="Miyauchi S."/>
            <person name="Serrano A."/>
            <person name="Linde D."/>
            <person name="Babiker R."/>
            <person name="Drula E."/>
            <person name="Ayuso-Fernandez I."/>
            <person name="Pacheco R."/>
            <person name="Padilla G."/>
            <person name="Ferreira P."/>
            <person name="Barriuso J."/>
            <person name="Kellner H."/>
            <person name="Castanera R."/>
            <person name="Alfaro M."/>
            <person name="Ramirez L."/>
            <person name="Pisabarro A.G."/>
            <person name="Kuo A."/>
            <person name="Tritt A."/>
            <person name="Lipzen A."/>
            <person name="He G."/>
            <person name="Yan M."/>
            <person name="Ng V."/>
            <person name="Cullen D."/>
            <person name="Martin F."/>
            <person name="Rosso M.-N."/>
            <person name="Henrissat B."/>
            <person name="Hibbett D."/>
            <person name="Martinez A.T."/>
            <person name="Grigoriev I.V."/>
        </authorList>
    </citation>
    <scope>NUCLEOTIDE SEQUENCE</scope>
    <source>
        <strain evidence="2">MF-IS2</strain>
    </source>
</reference>
<evidence type="ECO:0000313" key="2">
    <source>
        <dbReference type="EMBL" id="KAF9445990.1"/>
    </source>
</evidence>
<comment type="caution">
    <text evidence="2">The sequence shown here is derived from an EMBL/GenBank/DDBJ whole genome shotgun (WGS) entry which is preliminary data.</text>
</comment>
<accession>A0A9P6C1T6</accession>
<feature type="transmembrane region" description="Helical" evidence="1">
    <location>
        <begin position="90"/>
        <end position="113"/>
    </location>
</feature>
<evidence type="ECO:0008006" key="4">
    <source>
        <dbReference type="Google" id="ProtNLM"/>
    </source>
</evidence>
<organism evidence="2 3">
    <name type="scientific">Macrolepiota fuliginosa MF-IS2</name>
    <dbReference type="NCBI Taxonomy" id="1400762"/>
    <lineage>
        <taxon>Eukaryota</taxon>
        <taxon>Fungi</taxon>
        <taxon>Dikarya</taxon>
        <taxon>Basidiomycota</taxon>
        <taxon>Agaricomycotina</taxon>
        <taxon>Agaricomycetes</taxon>
        <taxon>Agaricomycetidae</taxon>
        <taxon>Agaricales</taxon>
        <taxon>Agaricineae</taxon>
        <taxon>Agaricaceae</taxon>
        <taxon>Macrolepiota</taxon>
    </lineage>
</organism>
<name>A0A9P6C1T6_9AGAR</name>
<dbReference type="AlphaFoldDB" id="A0A9P6C1T6"/>
<gene>
    <name evidence="2" type="ORF">P691DRAFT_777171</name>
</gene>
<keyword evidence="1" id="KW-0472">Membrane</keyword>
<keyword evidence="1" id="KW-0812">Transmembrane</keyword>
<evidence type="ECO:0000256" key="1">
    <source>
        <dbReference type="SAM" id="Phobius"/>
    </source>
</evidence>
<evidence type="ECO:0000313" key="3">
    <source>
        <dbReference type="Proteomes" id="UP000807342"/>
    </source>
</evidence>
<keyword evidence="1" id="KW-1133">Transmembrane helix</keyword>
<proteinExistence type="predicted"/>
<dbReference type="OrthoDB" id="3358294at2759"/>